<dbReference type="GO" id="GO:0061617">
    <property type="term" value="C:MICOS complex"/>
    <property type="evidence" value="ECO:0007669"/>
    <property type="project" value="TreeGrafter"/>
</dbReference>
<keyword evidence="2 7" id="KW-0812">Transmembrane</keyword>
<keyword evidence="3 7" id="KW-0999">Mitochondrion inner membrane</keyword>
<feature type="region of interest" description="Disordered" evidence="8">
    <location>
        <begin position="190"/>
        <end position="292"/>
    </location>
</feature>
<accession>A0AAE1P622</accession>
<comment type="subunit">
    <text evidence="7">Component of the mitochondrial contact site and cristae organizing system (MICOS) complex.</text>
</comment>
<name>A0AAE1P622_9EUCA</name>
<evidence type="ECO:0000256" key="4">
    <source>
        <dbReference type="ARBA" id="ARBA00022989"/>
    </source>
</evidence>
<organism evidence="9 10">
    <name type="scientific">Petrolisthes manimaculis</name>
    <dbReference type="NCBI Taxonomy" id="1843537"/>
    <lineage>
        <taxon>Eukaryota</taxon>
        <taxon>Metazoa</taxon>
        <taxon>Ecdysozoa</taxon>
        <taxon>Arthropoda</taxon>
        <taxon>Crustacea</taxon>
        <taxon>Multicrustacea</taxon>
        <taxon>Malacostraca</taxon>
        <taxon>Eumalacostraca</taxon>
        <taxon>Eucarida</taxon>
        <taxon>Decapoda</taxon>
        <taxon>Pleocyemata</taxon>
        <taxon>Anomura</taxon>
        <taxon>Galatheoidea</taxon>
        <taxon>Porcellanidae</taxon>
        <taxon>Petrolisthes</taxon>
    </lineage>
</organism>
<feature type="compositionally biased region" description="Low complexity" evidence="8">
    <location>
        <begin position="234"/>
        <end position="245"/>
    </location>
</feature>
<evidence type="ECO:0000313" key="9">
    <source>
        <dbReference type="EMBL" id="KAK4302739.1"/>
    </source>
</evidence>
<keyword evidence="4" id="KW-1133">Transmembrane helix</keyword>
<comment type="subcellular location">
    <subcellularLocation>
        <location evidence="7">Mitochondrion inner membrane</location>
        <topology evidence="7">Single-pass membrane protein</topology>
    </subcellularLocation>
</comment>
<evidence type="ECO:0000256" key="6">
    <source>
        <dbReference type="ARBA" id="ARBA00023136"/>
    </source>
</evidence>
<proteinExistence type="inferred from homology"/>
<dbReference type="GO" id="GO:0042407">
    <property type="term" value="P:cristae formation"/>
    <property type="evidence" value="ECO:0007669"/>
    <property type="project" value="TreeGrafter"/>
</dbReference>
<comment type="caution">
    <text evidence="9">The sequence shown here is derived from an EMBL/GenBank/DDBJ whole genome shotgun (WGS) entry which is preliminary data.</text>
</comment>
<comment type="similarity">
    <text evidence="1 7">Belongs to the MICOS complex subunit Mic60 family.</text>
</comment>
<feature type="compositionally biased region" description="Basic and acidic residues" evidence="8">
    <location>
        <begin position="11"/>
        <end position="35"/>
    </location>
</feature>
<dbReference type="InterPro" id="IPR019133">
    <property type="entry name" value="MIC60"/>
</dbReference>
<dbReference type="PANTHER" id="PTHR15415">
    <property type="entry name" value="MITOFILIN"/>
    <property type="match status" value="1"/>
</dbReference>
<dbReference type="PANTHER" id="PTHR15415:SF7">
    <property type="entry name" value="MICOS COMPLEX SUBUNIT MIC60"/>
    <property type="match status" value="1"/>
</dbReference>
<dbReference type="AlphaFoldDB" id="A0AAE1P622"/>
<feature type="region of interest" description="Disordered" evidence="8">
    <location>
        <begin position="1"/>
        <end position="64"/>
    </location>
</feature>
<keyword evidence="5 7" id="KW-0496">Mitochondrion</keyword>
<dbReference type="Proteomes" id="UP001292094">
    <property type="component" value="Unassembled WGS sequence"/>
</dbReference>
<feature type="compositionally biased region" description="Polar residues" evidence="8">
    <location>
        <begin position="251"/>
        <end position="276"/>
    </location>
</feature>
<evidence type="ECO:0000256" key="3">
    <source>
        <dbReference type="ARBA" id="ARBA00022792"/>
    </source>
</evidence>
<dbReference type="Pfam" id="PF09731">
    <property type="entry name" value="Mitofilin"/>
    <property type="match status" value="1"/>
</dbReference>
<gene>
    <name evidence="9" type="ORF">Pmani_025188</name>
</gene>
<keyword evidence="10" id="KW-1185">Reference proteome</keyword>
<evidence type="ECO:0000256" key="1">
    <source>
        <dbReference type="ARBA" id="ARBA00010877"/>
    </source>
</evidence>
<reference evidence="9" key="1">
    <citation type="submission" date="2023-11" db="EMBL/GenBank/DDBJ databases">
        <title>Genome assemblies of two species of porcelain crab, Petrolisthes cinctipes and Petrolisthes manimaculis (Anomura: Porcellanidae).</title>
        <authorList>
            <person name="Angst P."/>
        </authorList>
    </citation>
    <scope>NUCLEOTIDE SEQUENCE</scope>
    <source>
        <strain evidence="9">PB745_02</strain>
        <tissue evidence="9">Gill</tissue>
    </source>
</reference>
<evidence type="ECO:0000313" key="10">
    <source>
        <dbReference type="Proteomes" id="UP001292094"/>
    </source>
</evidence>
<dbReference type="EMBL" id="JAWZYT010002678">
    <property type="protein sequence ID" value="KAK4302739.1"/>
    <property type="molecule type" value="Genomic_DNA"/>
</dbReference>
<evidence type="ECO:0000256" key="2">
    <source>
        <dbReference type="ARBA" id="ARBA00022692"/>
    </source>
</evidence>
<keyword evidence="6" id="KW-0472">Membrane</keyword>
<evidence type="ECO:0000256" key="7">
    <source>
        <dbReference type="RuleBase" id="RU363000"/>
    </source>
</evidence>
<protein>
    <recommendedName>
        <fullName evidence="7">MICOS complex subunit MIC60</fullName>
    </recommendedName>
    <alternativeName>
        <fullName evidence="7">Mitofilin</fullName>
    </alternativeName>
</protein>
<comment type="function">
    <text evidence="7">Component of the MICOS complex, a large protein complex of the mitochondrial inner membrane that plays crucial roles in the maintenance of crista junctions, inner membrane architecture, and formation of contact sites to the outer membrane.</text>
</comment>
<sequence length="821" mass="90015">MWNREEQEETVWNREEQEETVWNREEQEETVRDRGGPVGQIIPSIPEARQGGNGDLIPENTAHGGTISSRVVSASFDRVTEMLHLSHRLRPHVASKVTRCGAGRRLQSTQSGGGGGGGGGKALIAVAGTTSLVAGVVSYSAWNDDNRKSVEGTLPGSKYLLNAILGPVVDYPASKPLKPDVGLVKKRLEREKKKEAEKQATKEVSDEEAKLDATKTSQGSGELEGGVVTPALVSSNEGESTSSISDVAAQNEATPSETSTVVEQSSGDASSTQGPSDVSDLESRMASGEVTEDVENASLSQALDDIASLAQKEVTAALTVAEDAASVIRQHAEKAYQAIDAGLGKEQLFDAVAELSNKRAEVVKAAEDKLAEAGKVIEELSAQIENGLSSGLTKANKNLIVAEERLGDLKYAIQNIKTLITEAERDSKIVSSYRDLVDAGREQFESEVRSLLPEVKLGETSDKLTPDELNLLIAHAHRKVLQLQKQIAHQQMMDHDRFKDAMNKQRDEDGKLHLAKLEAELERQKQLLEVENKRRVLQLRDELEGELRTQLKRQAAAHSDHLADVLYVQEKELETKWTDLLQDQLSSEKDKYLSSLARVLGQLEGLKKGLVERADVDKAAYAAREMWLACESLRNALRNSGDGAITWEEQMKPLNEQISAIKAAAGEGNPYVIAVVDSLSAEAQERGVLTEEALRERFIKVERICKRVSMIGDNGGSLIRYFLSYIQSFFILNAFEYMPGNEVRNEEVPVDSLSTYDILARTRYCLDKDDLTLSVRYMNLLRGEPRNVASSWLKEARLTLETRQAADALLAHAAATAVKAL</sequence>
<feature type="compositionally biased region" description="Basic and acidic residues" evidence="8">
    <location>
        <begin position="190"/>
        <end position="213"/>
    </location>
</feature>
<evidence type="ECO:0000256" key="5">
    <source>
        <dbReference type="ARBA" id="ARBA00023128"/>
    </source>
</evidence>
<evidence type="ECO:0000256" key="8">
    <source>
        <dbReference type="SAM" id="MobiDB-lite"/>
    </source>
</evidence>